<evidence type="ECO:0000313" key="2">
    <source>
        <dbReference type="EnsemblPlants" id="OPUNC02G31390.1"/>
    </source>
</evidence>
<feature type="region of interest" description="Disordered" evidence="1">
    <location>
        <begin position="65"/>
        <end position="92"/>
    </location>
</feature>
<dbReference type="AlphaFoldDB" id="A0A0E0K5Q1"/>
<organism evidence="2">
    <name type="scientific">Oryza punctata</name>
    <name type="common">Red rice</name>
    <dbReference type="NCBI Taxonomy" id="4537"/>
    <lineage>
        <taxon>Eukaryota</taxon>
        <taxon>Viridiplantae</taxon>
        <taxon>Streptophyta</taxon>
        <taxon>Embryophyta</taxon>
        <taxon>Tracheophyta</taxon>
        <taxon>Spermatophyta</taxon>
        <taxon>Magnoliopsida</taxon>
        <taxon>Liliopsida</taxon>
        <taxon>Poales</taxon>
        <taxon>Poaceae</taxon>
        <taxon>BOP clade</taxon>
        <taxon>Oryzoideae</taxon>
        <taxon>Oryzeae</taxon>
        <taxon>Oryzinae</taxon>
        <taxon>Oryza</taxon>
    </lineage>
</organism>
<protein>
    <submittedName>
        <fullName evidence="2">Uncharacterized protein</fullName>
    </submittedName>
</protein>
<proteinExistence type="predicted"/>
<sequence length="92" mass="10407">MVIRRSIVNWRKLDLVGAGSSGRVYKAVAEGLVDWSRKLYEANRMSSRADDLQLRVCLKSKPTMPTLSVTKPNSHTTLNHEQSQFPRPAIKL</sequence>
<accession>A0A0E0K5Q1</accession>
<evidence type="ECO:0000256" key="1">
    <source>
        <dbReference type="SAM" id="MobiDB-lite"/>
    </source>
</evidence>
<dbReference type="HOGENOM" id="CLU_2417072_0_0_1"/>
<feature type="compositionally biased region" description="Polar residues" evidence="1">
    <location>
        <begin position="65"/>
        <end position="85"/>
    </location>
</feature>
<evidence type="ECO:0000313" key="3">
    <source>
        <dbReference type="Proteomes" id="UP000026962"/>
    </source>
</evidence>
<reference evidence="2" key="1">
    <citation type="submission" date="2015-04" db="UniProtKB">
        <authorList>
            <consortium name="EnsemblPlants"/>
        </authorList>
    </citation>
    <scope>IDENTIFICATION</scope>
</reference>
<dbReference type="Gramene" id="OPUNC02G31390.1">
    <property type="protein sequence ID" value="OPUNC02G31390.1"/>
    <property type="gene ID" value="OPUNC02G31390"/>
</dbReference>
<dbReference type="EnsemblPlants" id="OPUNC02G31390.1">
    <property type="protein sequence ID" value="OPUNC02G31390.1"/>
    <property type="gene ID" value="OPUNC02G31390"/>
</dbReference>
<reference evidence="2" key="2">
    <citation type="submission" date="2018-05" db="EMBL/GenBank/DDBJ databases">
        <title>OpunRS2 (Oryza punctata Reference Sequence Version 2).</title>
        <authorList>
            <person name="Zhang J."/>
            <person name="Kudrna D."/>
            <person name="Lee S."/>
            <person name="Talag J."/>
            <person name="Welchert J."/>
            <person name="Wing R.A."/>
        </authorList>
    </citation>
    <scope>NUCLEOTIDE SEQUENCE [LARGE SCALE GENOMIC DNA]</scope>
</reference>
<dbReference type="Proteomes" id="UP000026962">
    <property type="component" value="Chromosome 2"/>
</dbReference>
<name>A0A0E0K5Q1_ORYPU</name>
<keyword evidence="3" id="KW-1185">Reference proteome</keyword>